<keyword evidence="4" id="KW-0963">Cytoplasm</keyword>
<accession>A0A918TK69</accession>
<comment type="cofactor">
    <cofactor evidence="1 4">
        <name>a divalent metal cation</name>
        <dbReference type="ChEBI" id="CHEBI:60240"/>
    </cofactor>
</comment>
<dbReference type="AlphaFoldDB" id="A0A918TK69"/>
<dbReference type="GO" id="GO:0005737">
    <property type="term" value="C:cytoplasm"/>
    <property type="evidence" value="ECO:0007669"/>
    <property type="project" value="UniProtKB-SubCell"/>
</dbReference>
<evidence type="ECO:0000256" key="1">
    <source>
        <dbReference type="ARBA" id="ARBA00001968"/>
    </source>
</evidence>
<comment type="catalytic activity">
    <reaction evidence="4">
        <text>dTTP + H2O = dTMP + diphosphate + H(+)</text>
        <dbReference type="Rhea" id="RHEA:28534"/>
        <dbReference type="ChEBI" id="CHEBI:15377"/>
        <dbReference type="ChEBI" id="CHEBI:15378"/>
        <dbReference type="ChEBI" id="CHEBI:33019"/>
        <dbReference type="ChEBI" id="CHEBI:37568"/>
        <dbReference type="ChEBI" id="CHEBI:63528"/>
        <dbReference type="EC" id="3.6.1.9"/>
    </reaction>
</comment>
<organism evidence="5 6">
    <name type="scientific">Roseibacillus persicicus</name>
    <dbReference type="NCBI Taxonomy" id="454148"/>
    <lineage>
        <taxon>Bacteria</taxon>
        <taxon>Pseudomonadati</taxon>
        <taxon>Verrucomicrobiota</taxon>
        <taxon>Verrucomicrobiia</taxon>
        <taxon>Verrucomicrobiales</taxon>
        <taxon>Verrucomicrobiaceae</taxon>
        <taxon>Roseibacillus</taxon>
    </lineage>
</organism>
<comment type="caution">
    <text evidence="4">Lacks conserved residue(s) required for the propagation of feature annotation.</text>
</comment>
<dbReference type="InterPro" id="IPR003697">
    <property type="entry name" value="Maf-like"/>
</dbReference>
<reference evidence="5" key="1">
    <citation type="journal article" date="2014" name="Int. J. Syst. Evol. Microbiol.">
        <title>Complete genome sequence of Corynebacterium casei LMG S-19264T (=DSM 44701T), isolated from a smear-ripened cheese.</title>
        <authorList>
            <consortium name="US DOE Joint Genome Institute (JGI-PGF)"/>
            <person name="Walter F."/>
            <person name="Albersmeier A."/>
            <person name="Kalinowski J."/>
            <person name="Ruckert C."/>
        </authorList>
    </citation>
    <scope>NUCLEOTIDE SEQUENCE</scope>
    <source>
        <strain evidence="5">KCTC 12988</strain>
    </source>
</reference>
<dbReference type="NCBIfam" id="TIGR00172">
    <property type="entry name" value="maf"/>
    <property type="match status" value="1"/>
</dbReference>
<dbReference type="Gene3D" id="3.90.950.10">
    <property type="match status" value="1"/>
</dbReference>
<dbReference type="Pfam" id="PF02545">
    <property type="entry name" value="Maf"/>
    <property type="match status" value="1"/>
</dbReference>
<feature type="site" description="Important for substrate specificity" evidence="4">
    <location>
        <position position="157"/>
    </location>
</feature>
<comment type="subcellular location">
    <subcellularLocation>
        <location evidence="4">Cytoplasm</location>
    </subcellularLocation>
</comment>
<gene>
    <name evidence="5" type="primary">maf</name>
    <name evidence="5" type="ORF">GCM10007100_16840</name>
</gene>
<name>A0A918TK69_9BACT</name>
<evidence type="ECO:0000313" key="6">
    <source>
        <dbReference type="Proteomes" id="UP000644507"/>
    </source>
</evidence>
<keyword evidence="2 4" id="KW-0378">Hydrolase</keyword>
<evidence type="ECO:0000313" key="5">
    <source>
        <dbReference type="EMBL" id="GHC51285.1"/>
    </source>
</evidence>
<dbReference type="PANTHER" id="PTHR43213">
    <property type="entry name" value="BIFUNCTIONAL DTTP/UTP PYROPHOSPHATASE/METHYLTRANSFERASE PROTEIN-RELATED"/>
    <property type="match status" value="1"/>
</dbReference>
<reference evidence="5" key="2">
    <citation type="submission" date="2020-09" db="EMBL/GenBank/DDBJ databases">
        <authorList>
            <person name="Sun Q."/>
            <person name="Kim S."/>
        </authorList>
    </citation>
    <scope>NUCLEOTIDE SEQUENCE</scope>
    <source>
        <strain evidence="5">KCTC 12988</strain>
    </source>
</reference>
<keyword evidence="6" id="KW-1185">Reference proteome</keyword>
<dbReference type="PIRSF" id="PIRSF006305">
    <property type="entry name" value="Maf"/>
    <property type="match status" value="1"/>
</dbReference>
<dbReference type="Proteomes" id="UP000644507">
    <property type="component" value="Unassembled WGS sequence"/>
</dbReference>
<dbReference type="PANTHER" id="PTHR43213:SF5">
    <property type="entry name" value="BIFUNCTIONAL DTTP_UTP PYROPHOSPHATASE_METHYLTRANSFERASE PROTEIN-RELATED"/>
    <property type="match status" value="1"/>
</dbReference>
<dbReference type="GO" id="GO:0009117">
    <property type="term" value="P:nucleotide metabolic process"/>
    <property type="evidence" value="ECO:0007669"/>
    <property type="project" value="UniProtKB-KW"/>
</dbReference>
<comment type="function">
    <text evidence="4">Nucleoside triphosphate pyrophosphatase that hydrolyzes dTTP and UTP. May have a dual role in cell division arrest and in preventing the incorporation of modified nucleotides into cellular nucleic acids.</text>
</comment>
<dbReference type="EC" id="3.6.1.9" evidence="4"/>
<dbReference type="SUPFAM" id="SSF52972">
    <property type="entry name" value="ITPase-like"/>
    <property type="match status" value="1"/>
</dbReference>
<sequence>MVQESDVNLILASGSPRRSELLAREGISFTVKPSPVDELAPGAMEPISLARENALLKARDIFRSHCDDLVLGSDTVVVVDERTLGKPKDLDEGREMLRALAGRWHEVVTGVALLSGEREEIFHETTRVRFKDLSEEDITDYHARVEVLDKAGGYAIQDGGERIIAEVDGCADNVMGLPVGRVVSELQKFPL</sequence>
<feature type="site" description="Important for substrate specificity" evidence="4">
    <location>
        <position position="75"/>
    </location>
</feature>
<dbReference type="GO" id="GO:0047429">
    <property type="term" value="F:nucleoside triphosphate diphosphatase activity"/>
    <property type="evidence" value="ECO:0007669"/>
    <property type="project" value="UniProtKB-EC"/>
</dbReference>
<feature type="active site" description="Proton acceptor" evidence="4">
    <location>
        <position position="74"/>
    </location>
</feature>
<proteinExistence type="inferred from homology"/>
<dbReference type="HAMAP" id="MF_00528">
    <property type="entry name" value="Maf"/>
    <property type="match status" value="1"/>
</dbReference>
<evidence type="ECO:0000256" key="3">
    <source>
        <dbReference type="ARBA" id="ARBA00023080"/>
    </source>
</evidence>
<comment type="similarity">
    <text evidence="4">Belongs to the Maf family. YhdE subfamily.</text>
</comment>
<dbReference type="InterPro" id="IPR029001">
    <property type="entry name" value="ITPase-like_fam"/>
</dbReference>
<dbReference type="CDD" id="cd00555">
    <property type="entry name" value="Maf"/>
    <property type="match status" value="1"/>
</dbReference>
<comment type="caution">
    <text evidence="5">The sequence shown here is derived from an EMBL/GenBank/DDBJ whole genome shotgun (WGS) entry which is preliminary data.</text>
</comment>
<comment type="catalytic activity">
    <reaction evidence="4">
        <text>UTP + H2O = UMP + diphosphate + H(+)</text>
        <dbReference type="Rhea" id="RHEA:29395"/>
        <dbReference type="ChEBI" id="CHEBI:15377"/>
        <dbReference type="ChEBI" id="CHEBI:15378"/>
        <dbReference type="ChEBI" id="CHEBI:33019"/>
        <dbReference type="ChEBI" id="CHEBI:46398"/>
        <dbReference type="ChEBI" id="CHEBI:57865"/>
        <dbReference type="EC" id="3.6.1.9"/>
    </reaction>
</comment>
<evidence type="ECO:0000256" key="2">
    <source>
        <dbReference type="ARBA" id="ARBA00022801"/>
    </source>
</evidence>
<protein>
    <recommendedName>
        <fullName evidence="4">dTTP/UTP pyrophosphatase</fullName>
        <shortName evidence="4">dTTPase/UTPase</shortName>
        <ecNumber evidence="4">3.6.1.9</ecNumber>
    </recommendedName>
    <alternativeName>
        <fullName evidence="4">Nucleoside triphosphate pyrophosphatase</fullName>
    </alternativeName>
    <alternativeName>
        <fullName evidence="4">Nucleotide pyrophosphatase</fullName>
        <shortName evidence="4">Nucleotide PPase</shortName>
    </alternativeName>
</protein>
<dbReference type="EMBL" id="BMXI01000006">
    <property type="protein sequence ID" value="GHC51285.1"/>
    <property type="molecule type" value="Genomic_DNA"/>
</dbReference>
<evidence type="ECO:0000256" key="4">
    <source>
        <dbReference type="HAMAP-Rule" id="MF_00528"/>
    </source>
</evidence>
<feature type="site" description="Important for substrate specificity" evidence="4">
    <location>
        <position position="17"/>
    </location>
</feature>
<keyword evidence="3 4" id="KW-0546">Nucleotide metabolism</keyword>